<evidence type="ECO:0000256" key="5">
    <source>
        <dbReference type="SAM" id="Phobius"/>
    </source>
</evidence>
<dbReference type="Gene3D" id="3.30.450.350">
    <property type="entry name" value="CHASE domain"/>
    <property type="match status" value="1"/>
</dbReference>
<reference evidence="7 8" key="1">
    <citation type="submission" date="2020-03" db="EMBL/GenBank/DDBJ databases">
        <authorList>
            <consortium name="Genoscope - CEA"/>
            <person name="William W."/>
        </authorList>
    </citation>
    <scope>NUCLEOTIDE SEQUENCE [LARGE SCALE GENOMIC DNA]</scope>
    <source>
        <strain evidence="8">DSM 16959</strain>
    </source>
</reference>
<evidence type="ECO:0000256" key="1">
    <source>
        <dbReference type="ARBA" id="ARBA00004370"/>
    </source>
</evidence>
<dbReference type="KEGG" id="doe:DENOEST_0532"/>
<sequence length="290" mass="32063">MSEREVTGQLGIPLRVGLGAVFVLAFLFVVFGGWMWHSSMEESHRGLARDMAMAHGQRMGLRVQEAMGAAYMLASLLPQENWEIANFDAIGAELLYLFPMVSSVQLAPKGVVSQIYPLRGNEAAIGHDLLKDKDRSQEAFRALSRQKLILAGPFNLIQGGTGLAGRFPVFRNDGGRKQEFWGFTIALIRIEGLLAVAGFSEFSRLGYRYTLCREMEGGECRLFAPIQGNRLEKPVTIPIEVPSGRWQLSVAPVNGWDPPWYGWPLLALAVLVATLAASASYLLVSRLRRI</sequence>
<dbReference type="AlphaFoldDB" id="A0A6S6XUL9"/>
<feature type="transmembrane region" description="Helical" evidence="5">
    <location>
        <begin position="260"/>
        <end position="284"/>
    </location>
</feature>
<dbReference type="PROSITE" id="PS50839">
    <property type="entry name" value="CHASE"/>
    <property type="match status" value="1"/>
</dbReference>
<keyword evidence="4 5" id="KW-0472">Membrane</keyword>
<keyword evidence="8" id="KW-1185">Reference proteome</keyword>
<feature type="transmembrane region" description="Helical" evidence="5">
    <location>
        <begin position="12"/>
        <end position="36"/>
    </location>
</feature>
<dbReference type="GO" id="GO:0003824">
    <property type="term" value="F:catalytic activity"/>
    <property type="evidence" value="ECO:0007669"/>
    <property type="project" value="UniProtKB-ARBA"/>
</dbReference>
<gene>
    <name evidence="7" type="ORF">DENOEST_0532</name>
</gene>
<feature type="transmembrane region" description="Helical" evidence="5">
    <location>
        <begin position="180"/>
        <end position="199"/>
    </location>
</feature>
<keyword evidence="2 5" id="KW-0812">Transmembrane</keyword>
<keyword evidence="3 5" id="KW-1133">Transmembrane helix</keyword>
<proteinExistence type="predicted"/>
<comment type="subcellular location">
    <subcellularLocation>
        <location evidence="1">Membrane</location>
    </subcellularLocation>
</comment>
<evidence type="ECO:0000256" key="3">
    <source>
        <dbReference type="ARBA" id="ARBA00022989"/>
    </source>
</evidence>
<evidence type="ECO:0000313" key="8">
    <source>
        <dbReference type="Proteomes" id="UP000515733"/>
    </source>
</evidence>
<dbReference type="EMBL" id="LR778301">
    <property type="protein sequence ID" value="CAB1367697.1"/>
    <property type="molecule type" value="Genomic_DNA"/>
</dbReference>
<protein>
    <recommendedName>
        <fullName evidence="6">CHASE domain-containing protein</fullName>
    </recommendedName>
</protein>
<dbReference type="Pfam" id="PF03924">
    <property type="entry name" value="CHASE"/>
    <property type="match status" value="1"/>
</dbReference>
<evidence type="ECO:0000313" key="7">
    <source>
        <dbReference type="EMBL" id="CAB1367697.1"/>
    </source>
</evidence>
<dbReference type="InterPro" id="IPR042240">
    <property type="entry name" value="CHASE_sf"/>
</dbReference>
<feature type="domain" description="CHASE" evidence="6">
    <location>
        <begin position="108"/>
        <end position="203"/>
    </location>
</feature>
<dbReference type="GO" id="GO:0007165">
    <property type="term" value="P:signal transduction"/>
    <property type="evidence" value="ECO:0007669"/>
    <property type="project" value="UniProtKB-ARBA"/>
</dbReference>
<evidence type="ECO:0000256" key="2">
    <source>
        <dbReference type="ARBA" id="ARBA00022692"/>
    </source>
</evidence>
<dbReference type="SMART" id="SM01079">
    <property type="entry name" value="CHASE"/>
    <property type="match status" value="1"/>
</dbReference>
<dbReference type="InterPro" id="IPR006189">
    <property type="entry name" value="CHASE_dom"/>
</dbReference>
<name>A0A6S6XUL9_9PROT</name>
<evidence type="ECO:0000259" key="6">
    <source>
        <dbReference type="PROSITE" id="PS50839"/>
    </source>
</evidence>
<evidence type="ECO:0000256" key="4">
    <source>
        <dbReference type="ARBA" id="ARBA00023136"/>
    </source>
</evidence>
<dbReference type="RefSeq" id="WP_170228186.1">
    <property type="nucleotide sequence ID" value="NZ_LR778301.1"/>
</dbReference>
<dbReference type="GO" id="GO:0016020">
    <property type="term" value="C:membrane"/>
    <property type="evidence" value="ECO:0007669"/>
    <property type="project" value="UniProtKB-SubCell"/>
</dbReference>
<organism evidence="7 8">
    <name type="scientific">Denitratisoma oestradiolicum</name>
    <dbReference type="NCBI Taxonomy" id="311182"/>
    <lineage>
        <taxon>Bacteria</taxon>
        <taxon>Pseudomonadati</taxon>
        <taxon>Pseudomonadota</taxon>
        <taxon>Betaproteobacteria</taxon>
        <taxon>Nitrosomonadales</taxon>
        <taxon>Sterolibacteriaceae</taxon>
        <taxon>Denitratisoma</taxon>
    </lineage>
</organism>
<accession>A0A6S6XUL9</accession>
<dbReference type="Proteomes" id="UP000515733">
    <property type="component" value="Chromosome"/>
</dbReference>